<protein>
    <submittedName>
        <fullName evidence="1">Uncharacterized protein</fullName>
    </submittedName>
</protein>
<accession>A0A9Q3KDS0</accession>
<organism evidence="1 2">
    <name type="scientific">Austropuccinia psidii MF-1</name>
    <dbReference type="NCBI Taxonomy" id="1389203"/>
    <lineage>
        <taxon>Eukaryota</taxon>
        <taxon>Fungi</taxon>
        <taxon>Dikarya</taxon>
        <taxon>Basidiomycota</taxon>
        <taxon>Pucciniomycotina</taxon>
        <taxon>Pucciniomycetes</taxon>
        <taxon>Pucciniales</taxon>
        <taxon>Sphaerophragmiaceae</taxon>
        <taxon>Austropuccinia</taxon>
    </lineage>
</organism>
<evidence type="ECO:0000313" key="1">
    <source>
        <dbReference type="EMBL" id="MBW0579570.1"/>
    </source>
</evidence>
<name>A0A9Q3KDS0_9BASI</name>
<dbReference type="AlphaFoldDB" id="A0A9Q3KDS0"/>
<reference evidence="1" key="1">
    <citation type="submission" date="2021-03" db="EMBL/GenBank/DDBJ databases">
        <title>Draft genome sequence of rust myrtle Austropuccinia psidii MF-1, a brazilian biotype.</title>
        <authorList>
            <person name="Quecine M.C."/>
            <person name="Pachon D.M.R."/>
            <person name="Bonatelli M.L."/>
            <person name="Correr F.H."/>
            <person name="Franceschini L.M."/>
            <person name="Leite T.F."/>
            <person name="Margarido G.R.A."/>
            <person name="Almeida C.A."/>
            <person name="Ferrarezi J.A."/>
            <person name="Labate C.A."/>
        </authorList>
    </citation>
    <scope>NUCLEOTIDE SEQUENCE</scope>
    <source>
        <strain evidence="1">MF-1</strain>
    </source>
</reference>
<comment type="caution">
    <text evidence="1">The sequence shown here is derived from an EMBL/GenBank/DDBJ whole genome shotgun (WGS) entry which is preliminary data.</text>
</comment>
<gene>
    <name evidence="1" type="ORF">O181_119285</name>
</gene>
<sequence>MHTPNGLYSLWDLLGSFLSKSNGARPLALNRRGAHLIPILAKNSSDPKKPKMKVELQDDSNGWQTPVGTSFLQTRCPLNTRENPPPIMDLKLQEPGMWNIWDHIPLHTIFPHKCNGYTFKTPFTHSKAHHQSIIPFLKEDSSYSCLQSMVISTGPFDNIDHLGV</sequence>
<keyword evidence="2" id="KW-1185">Reference proteome</keyword>
<proteinExistence type="predicted"/>
<dbReference type="EMBL" id="AVOT02105363">
    <property type="protein sequence ID" value="MBW0579570.1"/>
    <property type="molecule type" value="Genomic_DNA"/>
</dbReference>
<evidence type="ECO:0000313" key="2">
    <source>
        <dbReference type="Proteomes" id="UP000765509"/>
    </source>
</evidence>
<dbReference type="Proteomes" id="UP000765509">
    <property type="component" value="Unassembled WGS sequence"/>
</dbReference>